<dbReference type="AlphaFoldDB" id="A0A6J4NGR6"/>
<reference evidence="2" key="1">
    <citation type="submission" date="2020-02" db="EMBL/GenBank/DDBJ databases">
        <authorList>
            <person name="Meier V. D."/>
        </authorList>
    </citation>
    <scope>NUCLEOTIDE SEQUENCE</scope>
    <source>
        <strain evidence="2">AVDCRST_MAG03</strain>
    </source>
</reference>
<proteinExistence type="predicted"/>
<dbReference type="EMBL" id="CADCUT010000018">
    <property type="protein sequence ID" value="CAA9386826.1"/>
    <property type="molecule type" value="Genomic_DNA"/>
</dbReference>
<name>A0A6J4NGR6_9ACTN</name>
<sequence length="82" mass="8930">MDRPSPFIPFIVCSPHSSAVKPTTEYPLSEGIARRRSGGRDALCEIWASATVSKRPVNRLPGGRRERRSSRGSSPRRPGGGL</sequence>
<feature type="region of interest" description="Disordered" evidence="1">
    <location>
        <begin position="55"/>
        <end position="82"/>
    </location>
</feature>
<evidence type="ECO:0000256" key="1">
    <source>
        <dbReference type="SAM" id="MobiDB-lite"/>
    </source>
</evidence>
<accession>A0A6J4NGR6</accession>
<gene>
    <name evidence="2" type="ORF">AVDCRST_MAG03-313</name>
</gene>
<organism evidence="2">
    <name type="scientific">uncultured Rubrobacteraceae bacterium</name>
    <dbReference type="NCBI Taxonomy" id="349277"/>
    <lineage>
        <taxon>Bacteria</taxon>
        <taxon>Bacillati</taxon>
        <taxon>Actinomycetota</taxon>
        <taxon>Rubrobacteria</taxon>
        <taxon>Rubrobacterales</taxon>
        <taxon>Rubrobacteraceae</taxon>
        <taxon>environmental samples</taxon>
    </lineage>
</organism>
<evidence type="ECO:0000313" key="2">
    <source>
        <dbReference type="EMBL" id="CAA9386826.1"/>
    </source>
</evidence>
<protein>
    <submittedName>
        <fullName evidence="2">Uncharacterized protein</fullName>
    </submittedName>
</protein>
<feature type="compositionally biased region" description="Low complexity" evidence="1">
    <location>
        <begin position="71"/>
        <end position="82"/>
    </location>
</feature>